<reference evidence="9 10" key="1">
    <citation type="submission" date="2019-02" db="EMBL/GenBank/DDBJ databases">
        <title>Deep-cultivation of Planctomycetes and their phenomic and genomic characterization uncovers novel biology.</title>
        <authorList>
            <person name="Wiegand S."/>
            <person name="Jogler M."/>
            <person name="Boedeker C."/>
            <person name="Pinto D."/>
            <person name="Vollmers J."/>
            <person name="Rivas-Marin E."/>
            <person name="Kohn T."/>
            <person name="Peeters S.H."/>
            <person name="Heuer A."/>
            <person name="Rast P."/>
            <person name="Oberbeckmann S."/>
            <person name="Bunk B."/>
            <person name="Jeske O."/>
            <person name="Meyerdierks A."/>
            <person name="Storesund J.E."/>
            <person name="Kallscheuer N."/>
            <person name="Luecker S."/>
            <person name="Lage O.M."/>
            <person name="Pohl T."/>
            <person name="Merkel B.J."/>
            <person name="Hornburger P."/>
            <person name="Mueller R.-W."/>
            <person name="Bruemmer F."/>
            <person name="Labrenz M."/>
            <person name="Spormann A.M."/>
            <person name="Op den Camp H."/>
            <person name="Overmann J."/>
            <person name="Amann R."/>
            <person name="Jetten M.S.M."/>
            <person name="Mascher T."/>
            <person name="Medema M.H."/>
            <person name="Devos D.P."/>
            <person name="Kaster A.-K."/>
            <person name="Ovreas L."/>
            <person name="Rohde M."/>
            <person name="Galperin M.Y."/>
            <person name="Jogler C."/>
        </authorList>
    </citation>
    <scope>NUCLEOTIDE SEQUENCE [LARGE SCALE GENOMIC DNA]</scope>
    <source>
        <strain evidence="9 10">Q31a</strain>
    </source>
</reference>
<feature type="region of interest" description="Disordered" evidence="6">
    <location>
        <begin position="355"/>
        <end position="398"/>
    </location>
</feature>
<keyword evidence="7" id="KW-0812">Transmembrane</keyword>
<sequence>MATVTAEKLVELVRKSQLAEPETLDAALEQIRSEQGGSLPTEAVALAKLLQRKKIVTRWHCEKLLLGKYKGFFLGKHKLLGHIGSGGMSSVYLAEHMKMHDLRAIKVLPQSKLGKSSYLARFQQEAKAIASLNHPNIVRAHDIDNQGDTHYIVMEYVNGDDLQTIVKKKGPLSFEKVATYIAQAARGLQHAHDMGLIHRDVKPANVLINSDGQVKLLDLGLALFTDDAEASLTMDFNDKVLGTADYLAPEQALNSHKVDHRADQYGLGCTMYFLLVGHPPFPDGTIAQRIAKHQKEMPKEIRKLRSDCPGELEGICWKLMQKDAKFRYATSAQAAEVLEQWLVKYRAQLPARVGGGGSSLRLGEESSSGDSRGSSSQALSSVDTVSNRGSDTMAGKSSAISSLSASDSGVLVRVAKRAGASDTSSQIDLASEIARRSQSHAGSSAHGNAPRGSAIHARSVAPARTGLAPGAHAPVASPIAAAKGPRWAWILGLIVMFALAVLLGIVIARLTSPATTPGIQSTSTLTPAAPRLAEYIVGVSIA</sequence>
<keyword evidence="1 9" id="KW-0808">Transferase</keyword>
<dbReference type="EC" id="2.7.11.1" evidence="9"/>
<dbReference type="InterPro" id="IPR008271">
    <property type="entry name" value="Ser/Thr_kinase_AS"/>
</dbReference>
<dbReference type="SMART" id="SM00220">
    <property type="entry name" value="S_TKc"/>
    <property type="match status" value="1"/>
</dbReference>
<dbReference type="Pfam" id="PF00069">
    <property type="entry name" value="Pkinase"/>
    <property type="match status" value="1"/>
</dbReference>
<feature type="compositionally biased region" description="Polar residues" evidence="6">
    <location>
        <begin position="377"/>
        <end position="390"/>
    </location>
</feature>
<feature type="transmembrane region" description="Helical" evidence="7">
    <location>
        <begin position="487"/>
        <end position="508"/>
    </location>
</feature>
<dbReference type="PROSITE" id="PS50011">
    <property type="entry name" value="PROTEIN_KINASE_DOM"/>
    <property type="match status" value="1"/>
</dbReference>
<evidence type="ECO:0000256" key="4">
    <source>
        <dbReference type="ARBA" id="ARBA00022840"/>
    </source>
</evidence>
<feature type="region of interest" description="Disordered" evidence="6">
    <location>
        <begin position="432"/>
        <end position="454"/>
    </location>
</feature>
<dbReference type="PANTHER" id="PTHR43289:SF6">
    <property type="entry name" value="SERINE_THREONINE-PROTEIN KINASE NEKL-3"/>
    <property type="match status" value="1"/>
</dbReference>
<dbReference type="OrthoDB" id="6111975at2"/>
<feature type="domain" description="Protein kinase" evidence="8">
    <location>
        <begin position="77"/>
        <end position="342"/>
    </location>
</feature>
<dbReference type="RefSeq" id="WP_145086267.1">
    <property type="nucleotide sequence ID" value="NZ_CP036298.1"/>
</dbReference>
<evidence type="ECO:0000313" key="10">
    <source>
        <dbReference type="Proteomes" id="UP000318017"/>
    </source>
</evidence>
<evidence type="ECO:0000256" key="7">
    <source>
        <dbReference type="SAM" id="Phobius"/>
    </source>
</evidence>
<dbReference type="InterPro" id="IPR017441">
    <property type="entry name" value="Protein_kinase_ATP_BS"/>
</dbReference>
<dbReference type="GO" id="GO:0005524">
    <property type="term" value="F:ATP binding"/>
    <property type="evidence" value="ECO:0007669"/>
    <property type="project" value="UniProtKB-UniRule"/>
</dbReference>
<evidence type="ECO:0000256" key="6">
    <source>
        <dbReference type="SAM" id="MobiDB-lite"/>
    </source>
</evidence>
<evidence type="ECO:0000259" key="8">
    <source>
        <dbReference type="PROSITE" id="PS50011"/>
    </source>
</evidence>
<keyword evidence="2 5" id="KW-0547">Nucleotide-binding</keyword>
<protein>
    <submittedName>
        <fullName evidence="9">Serine/threonine-protein kinase PrkC</fullName>
        <ecNumber evidence="9">2.7.11.1</ecNumber>
    </submittedName>
</protein>
<dbReference type="PROSITE" id="PS00107">
    <property type="entry name" value="PROTEIN_KINASE_ATP"/>
    <property type="match status" value="1"/>
</dbReference>
<name>A0A518GHD4_9BACT</name>
<keyword evidence="3 9" id="KW-0418">Kinase</keyword>
<feature type="binding site" evidence="5">
    <location>
        <position position="106"/>
    </location>
    <ligand>
        <name>ATP</name>
        <dbReference type="ChEBI" id="CHEBI:30616"/>
    </ligand>
</feature>
<evidence type="ECO:0000256" key="3">
    <source>
        <dbReference type="ARBA" id="ARBA00022777"/>
    </source>
</evidence>
<gene>
    <name evidence="9" type="primary">prkC_25</name>
    <name evidence="9" type="ORF">Q31a_63980</name>
</gene>
<dbReference type="PROSITE" id="PS00108">
    <property type="entry name" value="PROTEIN_KINASE_ST"/>
    <property type="match status" value="1"/>
</dbReference>
<keyword evidence="7" id="KW-1133">Transmembrane helix</keyword>
<keyword evidence="10" id="KW-1185">Reference proteome</keyword>
<evidence type="ECO:0000256" key="2">
    <source>
        <dbReference type="ARBA" id="ARBA00022741"/>
    </source>
</evidence>
<dbReference type="CDD" id="cd14014">
    <property type="entry name" value="STKc_PknB_like"/>
    <property type="match status" value="1"/>
</dbReference>
<keyword evidence="7" id="KW-0472">Membrane</keyword>
<dbReference type="InterPro" id="IPR011009">
    <property type="entry name" value="Kinase-like_dom_sf"/>
</dbReference>
<evidence type="ECO:0000256" key="5">
    <source>
        <dbReference type="PROSITE-ProRule" id="PRU10141"/>
    </source>
</evidence>
<feature type="compositionally biased region" description="Low complexity" evidence="6">
    <location>
        <begin position="359"/>
        <end position="376"/>
    </location>
</feature>
<dbReference type="KEGG" id="ahel:Q31a_63980"/>
<evidence type="ECO:0000256" key="1">
    <source>
        <dbReference type="ARBA" id="ARBA00022679"/>
    </source>
</evidence>
<dbReference type="SUPFAM" id="SSF56112">
    <property type="entry name" value="Protein kinase-like (PK-like)"/>
    <property type="match status" value="1"/>
</dbReference>
<dbReference type="AlphaFoldDB" id="A0A518GHD4"/>
<organism evidence="9 10">
    <name type="scientific">Aureliella helgolandensis</name>
    <dbReference type="NCBI Taxonomy" id="2527968"/>
    <lineage>
        <taxon>Bacteria</taxon>
        <taxon>Pseudomonadati</taxon>
        <taxon>Planctomycetota</taxon>
        <taxon>Planctomycetia</taxon>
        <taxon>Pirellulales</taxon>
        <taxon>Pirellulaceae</taxon>
        <taxon>Aureliella</taxon>
    </lineage>
</organism>
<keyword evidence="4 5" id="KW-0067">ATP-binding</keyword>
<proteinExistence type="predicted"/>
<dbReference type="Gene3D" id="1.10.510.10">
    <property type="entry name" value="Transferase(Phosphotransferase) domain 1"/>
    <property type="match status" value="1"/>
</dbReference>
<dbReference type="EMBL" id="CP036298">
    <property type="protein sequence ID" value="QDV28005.1"/>
    <property type="molecule type" value="Genomic_DNA"/>
</dbReference>
<dbReference type="GO" id="GO:0004674">
    <property type="term" value="F:protein serine/threonine kinase activity"/>
    <property type="evidence" value="ECO:0007669"/>
    <property type="project" value="UniProtKB-EC"/>
</dbReference>
<evidence type="ECO:0000313" key="9">
    <source>
        <dbReference type="EMBL" id="QDV28005.1"/>
    </source>
</evidence>
<dbReference type="Proteomes" id="UP000318017">
    <property type="component" value="Chromosome"/>
</dbReference>
<dbReference type="InterPro" id="IPR000719">
    <property type="entry name" value="Prot_kinase_dom"/>
</dbReference>
<dbReference type="PANTHER" id="PTHR43289">
    <property type="entry name" value="MITOGEN-ACTIVATED PROTEIN KINASE KINASE KINASE 20-RELATED"/>
    <property type="match status" value="1"/>
</dbReference>
<accession>A0A518GHD4</accession>
<dbReference type="Gene3D" id="3.30.200.20">
    <property type="entry name" value="Phosphorylase Kinase, domain 1"/>
    <property type="match status" value="1"/>
</dbReference>